<dbReference type="KEGG" id="mlb:MLBr00525"/>
<dbReference type="AlphaFoldDB" id="A0A0H3MU72"/>
<gene>
    <name evidence="1" type="ordered locus">MLBr00525</name>
</gene>
<evidence type="ECO:0000313" key="1">
    <source>
        <dbReference type="EMBL" id="CAR70618.1"/>
    </source>
</evidence>
<protein>
    <submittedName>
        <fullName evidence="1">Uncharacterized protein</fullName>
    </submittedName>
</protein>
<proteinExistence type="predicted"/>
<accession>A0A0H3MU72</accession>
<dbReference type="Proteomes" id="UP000006900">
    <property type="component" value="Chromosome"/>
</dbReference>
<dbReference type="EMBL" id="FM211192">
    <property type="protein sequence ID" value="CAR70618.1"/>
    <property type="molecule type" value="Genomic_DNA"/>
</dbReference>
<dbReference type="HOGENOM" id="CLU_2974568_0_0_11"/>
<sequence length="58" mass="5999">MIWSPVSKRCSGRVRNIAQPGGHSVGVMISGLARSPLRPGGVVEVDGLPVLDVPQPAP</sequence>
<evidence type="ECO:0000313" key="2">
    <source>
        <dbReference type="Proteomes" id="UP000006900"/>
    </source>
</evidence>
<reference evidence="1 2" key="1">
    <citation type="journal article" date="2009" name="Nat. Genet.">
        <title>Comparative genomic and phylogeographic analysis of Mycobacterium leprae.</title>
        <authorList>
            <person name="Monot M."/>
            <person name="Honore N."/>
            <person name="Garnier T."/>
            <person name="Zidane N."/>
            <person name="Sherafi D."/>
            <person name="Paniz-Mondolfi A."/>
            <person name="Matsuoka M."/>
            <person name="Taylor G.M."/>
            <person name="Donoghue H.D."/>
            <person name="Bouwman A."/>
            <person name="Mays S."/>
            <person name="Watson C."/>
            <person name="Lockwood D."/>
            <person name="Khamispour A."/>
            <person name="Dowlati Y."/>
            <person name="Jianping S."/>
            <person name="Rea T.H."/>
            <person name="Vera-Cabrera L."/>
            <person name="Stefani M.M."/>
            <person name="Banu S."/>
            <person name="Macdonald M."/>
            <person name="Sapkota B.R."/>
            <person name="Spencer J.S."/>
            <person name="Thomas J."/>
            <person name="Harshman K."/>
            <person name="Singh P."/>
            <person name="Busso P."/>
            <person name="Gattiker A."/>
            <person name="Rougemont J."/>
            <person name="Brennan P.J."/>
            <person name="Cole S.T."/>
        </authorList>
    </citation>
    <scope>NUCLEOTIDE SEQUENCE [LARGE SCALE GENOMIC DNA]</scope>
    <source>
        <strain evidence="2">Br4923</strain>
    </source>
</reference>
<organism evidence="1 2">
    <name type="scientific">Mycobacterium leprae (strain Br4923)</name>
    <dbReference type="NCBI Taxonomy" id="561304"/>
    <lineage>
        <taxon>Bacteria</taxon>
        <taxon>Bacillati</taxon>
        <taxon>Actinomycetota</taxon>
        <taxon>Actinomycetes</taxon>
        <taxon>Mycobacteriales</taxon>
        <taxon>Mycobacteriaceae</taxon>
        <taxon>Mycobacterium</taxon>
    </lineage>
</organism>
<name>A0A0H3MU72_MYCLB</name>